<protein>
    <submittedName>
        <fullName evidence="10">ABC transporter permease</fullName>
    </submittedName>
</protein>
<feature type="transmembrane region" description="Helical" evidence="8">
    <location>
        <begin position="445"/>
        <end position="468"/>
    </location>
</feature>
<evidence type="ECO:0000259" key="9">
    <source>
        <dbReference type="Pfam" id="PF02687"/>
    </source>
</evidence>
<evidence type="ECO:0000256" key="1">
    <source>
        <dbReference type="ARBA" id="ARBA00004651"/>
    </source>
</evidence>
<keyword evidence="2" id="KW-1003">Cell membrane</keyword>
<keyword evidence="3 8" id="KW-0812">Transmembrane</keyword>
<comment type="caution">
    <text evidence="10">The sequence shown here is derived from an EMBL/GenBank/DDBJ whole genome shotgun (WGS) entry which is preliminary data.</text>
</comment>
<dbReference type="GO" id="GO:0005886">
    <property type="term" value="C:plasma membrane"/>
    <property type="evidence" value="ECO:0007669"/>
    <property type="project" value="UniProtKB-SubCell"/>
</dbReference>
<evidence type="ECO:0000256" key="6">
    <source>
        <dbReference type="ARBA" id="ARBA00038076"/>
    </source>
</evidence>
<evidence type="ECO:0000256" key="4">
    <source>
        <dbReference type="ARBA" id="ARBA00022989"/>
    </source>
</evidence>
<feature type="transmembrane region" description="Helical" evidence="8">
    <location>
        <begin position="989"/>
        <end position="1012"/>
    </location>
</feature>
<dbReference type="RefSeq" id="WP_132415224.1">
    <property type="nucleotide sequence ID" value="NZ_SMKA01000361.1"/>
</dbReference>
<feature type="transmembrane region" description="Helical" evidence="8">
    <location>
        <begin position="413"/>
        <end position="433"/>
    </location>
</feature>
<dbReference type="GO" id="GO:0022857">
    <property type="term" value="F:transmembrane transporter activity"/>
    <property type="evidence" value="ECO:0007669"/>
    <property type="project" value="TreeGrafter"/>
</dbReference>
<feature type="transmembrane region" description="Helical" evidence="8">
    <location>
        <begin position="947"/>
        <end position="969"/>
    </location>
</feature>
<dbReference type="InterPro" id="IPR050250">
    <property type="entry name" value="Macrolide_Exporter_MacB"/>
</dbReference>
<proteinExistence type="inferred from homology"/>
<dbReference type="PANTHER" id="PTHR30572">
    <property type="entry name" value="MEMBRANE COMPONENT OF TRANSPORTER-RELATED"/>
    <property type="match status" value="1"/>
</dbReference>
<keyword evidence="4 8" id="KW-1133">Transmembrane helix</keyword>
<feature type="region of interest" description="Disordered" evidence="7">
    <location>
        <begin position="626"/>
        <end position="645"/>
    </location>
</feature>
<feature type="domain" description="ABC3 transporter permease C-terminal" evidence="9">
    <location>
        <begin position="284"/>
        <end position="387"/>
    </location>
</feature>
<reference evidence="10 11" key="1">
    <citation type="submission" date="2019-03" db="EMBL/GenBank/DDBJ databases">
        <title>Draft genome sequences of novel Actinobacteria.</title>
        <authorList>
            <person name="Sahin N."/>
            <person name="Ay H."/>
            <person name="Saygin H."/>
        </authorList>
    </citation>
    <scope>NUCLEOTIDE SEQUENCE [LARGE SCALE GENOMIC DNA]</scope>
    <source>
        <strain evidence="10 11">JCM 30547</strain>
    </source>
</reference>
<evidence type="ECO:0000313" key="10">
    <source>
        <dbReference type="EMBL" id="TDC14804.1"/>
    </source>
</evidence>
<dbReference type="OrthoDB" id="3275641at2"/>
<evidence type="ECO:0000256" key="5">
    <source>
        <dbReference type="ARBA" id="ARBA00023136"/>
    </source>
</evidence>
<evidence type="ECO:0000256" key="7">
    <source>
        <dbReference type="SAM" id="MobiDB-lite"/>
    </source>
</evidence>
<keyword evidence="5 8" id="KW-0472">Membrane</keyword>
<accession>A0A4R4P012</accession>
<evidence type="ECO:0000256" key="3">
    <source>
        <dbReference type="ARBA" id="ARBA00022692"/>
    </source>
</evidence>
<dbReference type="InterPro" id="IPR003838">
    <property type="entry name" value="ABC3_permease_C"/>
</dbReference>
<feature type="transmembrane region" description="Helical" evidence="8">
    <location>
        <begin position="887"/>
        <end position="912"/>
    </location>
</feature>
<evidence type="ECO:0000256" key="2">
    <source>
        <dbReference type="ARBA" id="ARBA00022475"/>
    </source>
</evidence>
<comment type="subcellular location">
    <subcellularLocation>
        <location evidence="1">Cell membrane</location>
        <topology evidence="1">Multi-pass membrane protein</topology>
    </subcellularLocation>
</comment>
<gene>
    <name evidence="10" type="ORF">E1261_41320</name>
</gene>
<dbReference type="EMBL" id="SMKA01000361">
    <property type="protein sequence ID" value="TDC14804.1"/>
    <property type="molecule type" value="Genomic_DNA"/>
</dbReference>
<name>A0A4R4P012_9ACTN</name>
<organism evidence="10 11">
    <name type="scientific">Kribbella albertanoniae</name>
    <dbReference type="NCBI Taxonomy" id="1266829"/>
    <lineage>
        <taxon>Bacteria</taxon>
        <taxon>Bacillati</taxon>
        <taxon>Actinomycetota</taxon>
        <taxon>Actinomycetes</taxon>
        <taxon>Propionibacteriales</taxon>
        <taxon>Kribbellaceae</taxon>
        <taxon>Kribbella</taxon>
    </lineage>
</organism>
<feature type="transmembrane region" description="Helical" evidence="8">
    <location>
        <begin position="496"/>
        <end position="514"/>
    </location>
</feature>
<feature type="transmembrane region" description="Helical" evidence="8">
    <location>
        <begin position="372"/>
        <end position="392"/>
    </location>
</feature>
<keyword evidence="11" id="KW-1185">Reference proteome</keyword>
<dbReference type="AlphaFoldDB" id="A0A4R4P012"/>
<dbReference type="Pfam" id="PF02687">
    <property type="entry name" value="FtsX"/>
    <property type="match status" value="1"/>
</dbReference>
<dbReference type="Proteomes" id="UP000295075">
    <property type="component" value="Unassembled WGS sequence"/>
</dbReference>
<dbReference type="PANTHER" id="PTHR30572:SF4">
    <property type="entry name" value="ABC TRANSPORTER PERMEASE YTRF"/>
    <property type="match status" value="1"/>
</dbReference>
<evidence type="ECO:0000313" key="11">
    <source>
        <dbReference type="Proteomes" id="UP000295075"/>
    </source>
</evidence>
<comment type="similarity">
    <text evidence="6">Belongs to the ABC-4 integral membrane protein family.</text>
</comment>
<feature type="transmembrane region" description="Helical" evidence="8">
    <location>
        <begin position="281"/>
        <end position="305"/>
    </location>
</feature>
<evidence type="ECO:0000256" key="8">
    <source>
        <dbReference type="SAM" id="Phobius"/>
    </source>
</evidence>
<sequence>MFLRQALRYRWTQALVLAGICLLIGTCAAFAPWFARAVQQTVMTETLSGQRLPAAWQLETSPARTGAEQDPEPETLAQLVPADLLPLFSTPVLGVHSDITWRGVPESITSRLIWRDGYCAEVVMIEGRCPSAPNEVIASVNDRQMWKLAPGQTFRAGAETSTSDGALKIVGLYQPRDNAADYWYGRRPTGHSRPPVEGKHPGGTDYLLTDRSTFRTSAWDQHATMDTRPLPGLTWLDDLDRLEAASNESKLKAVDLGAENTTSLPALADRIRSQRAQAATIIPLIMVQVTLFGLVVLALALAVVIDQRRPEIAIARLRGSTARRTGRALSVELGVPVLLGTLAGGPLGFAVLQIVRSTWLQGGAPLELPWPVPVAVIAAAAVALGVVALQVRGTVRQQISGMLRRVPQRSGRAISLVDLSIVVFAVAGLVSALTGTGRGPLPVLAPALLALAAGLTFAHLLLPIARFISRRALRRGRLGLALGALQISRRPAVTRIVAAVAAAAALVGFAGQAASVAEHNRDSRAGYETGAEGVVQVTSGYLPKFTQALDTIDPDRRWLTPVVVVRPPSPDSLQTVMIEPASFRRIAYRGDRLTDPDGFHALSAPAVQPIEFRGRQLTITATAGPMEPFEPERLDGSPDSPPQPPAKTVRLVANLVDLRTGARNLVTFPPLRLGTAKASVLRAPVDCRDGCQLLRLGISRDLTDRSGLRGTVQIGKLASDDRPSIMLGKPGDWQPLKEAGSTDESIGAGAGGALTLSVTNLGSEQFLQYATAPAIVPALVTPDFRYDASATTPSFGGAPLPLSKLDRLSGPANRFSLHSAVVDLEIMRRIGGSLDEASTEFELWLNAEGMANVGTIIEQLQTAGLAPVLIERRADRTASYGRSASALALQLTPVVGIAGWALAIVVLLLTVVTSWRSRAQDYASLRITGVPAPVTGRAARWEQTGPVALAVLLGSACGVIGAQIALPLIPLFADTGGPYPLELATNWPVALGLWAGGTVVLAVVTLLLGSGVNRRASYSRIREELS</sequence>
<feature type="transmembrane region" description="Helical" evidence="8">
    <location>
        <begin position="326"/>
        <end position="352"/>
    </location>
</feature>